<name>A0A5M6DBC0_9BACT</name>
<dbReference type="Pfam" id="PF26622">
    <property type="entry name" value="DUF8199"/>
    <property type="match status" value="1"/>
</dbReference>
<reference evidence="1 2" key="1">
    <citation type="submission" date="2019-09" db="EMBL/GenBank/DDBJ databases">
        <title>Genome sequence and assembly of Adhaeribacter sp.</title>
        <authorList>
            <person name="Chhetri G."/>
        </authorList>
    </citation>
    <scope>NUCLEOTIDE SEQUENCE [LARGE SCALE GENOMIC DNA]</scope>
    <source>
        <strain evidence="1 2">DK36</strain>
    </source>
</reference>
<proteinExistence type="predicted"/>
<dbReference type="Proteomes" id="UP000323426">
    <property type="component" value="Unassembled WGS sequence"/>
</dbReference>
<sequence length="134" mass="14834">MKAFQKFIQLSLILVITLTTMGFRVNTEECRGHATKTITFFGEPGCCCENESKTAQPKENTCNELTCVVQASLQSQLNLNSATQSAAKALKAVPVYPTFTQVIRPVLQEKTPYFTLPPPRSGKTIGILYQTFLI</sequence>
<dbReference type="AlphaFoldDB" id="A0A5M6DBC0"/>
<dbReference type="RefSeq" id="WP_150089107.1">
    <property type="nucleotide sequence ID" value="NZ_VWSF01000010.1"/>
</dbReference>
<dbReference type="InterPro" id="IPR058512">
    <property type="entry name" value="DUF8199"/>
</dbReference>
<comment type="caution">
    <text evidence="1">The sequence shown here is derived from an EMBL/GenBank/DDBJ whole genome shotgun (WGS) entry which is preliminary data.</text>
</comment>
<dbReference type="EMBL" id="VWSF01000010">
    <property type="protein sequence ID" value="KAA5544858.1"/>
    <property type="molecule type" value="Genomic_DNA"/>
</dbReference>
<gene>
    <name evidence="1" type="ORF">F0145_14345</name>
</gene>
<evidence type="ECO:0000313" key="2">
    <source>
        <dbReference type="Proteomes" id="UP000323426"/>
    </source>
</evidence>
<keyword evidence="2" id="KW-1185">Reference proteome</keyword>
<protein>
    <submittedName>
        <fullName evidence="1">Uncharacterized protein</fullName>
    </submittedName>
</protein>
<organism evidence="1 2">
    <name type="scientific">Adhaeribacter rhizoryzae</name>
    <dbReference type="NCBI Taxonomy" id="2607907"/>
    <lineage>
        <taxon>Bacteria</taxon>
        <taxon>Pseudomonadati</taxon>
        <taxon>Bacteroidota</taxon>
        <taxon>Cytophagia</taxon>
        <taxon>Cytophagales</taxon>
        <taxon>Hymenobacteraceae</taxon>
        <taxon>Adhaeribacter</taxon>
    </lineage>
</organism>
<evidence type="ECO:0000313" key="1">
    <source>
        <dbReference type="EMBL" id="KAA5544858.1"/>
    </source>
</evidence>
<accession>A0A5M6DBC0</accession>